<dbReference type="Proteomes" id="UP000051086">
    <property type="component" value="Unassembled WGS sequence"/>
</dbReference>
<dbReference type="EMBL" id="CYSB01000041">
    <property type="protein sequence ID" value="CUH69865.1"/>
    <property type="molecule type" value="Genomic_DNA"/>
</dbReference>
<proteinExistence type="predicted"/>
<feature type="signal peptide" evidence="1">
    <location>
        <begin position="1"/>
        <end position="21"/>
    </location>
</feature>
<dbReference type="EMBL" id="CYSC01000016">
    <property type="protein sequence ID" value="CUH70927.1"/>
    <property type="molecule type" value="Genomic_DNA"/>
</dbReference>
<accession>A0A0P1G741</accession>
<dbReference type="AlphaFoldDB" id="A0A0P1G741"/>
<reference evidence="4 6" key="2">
    <citation type="submission" date="2015-09" db="EMBL/GenBank/DDBJ databases">
        <authorList>
            <consortium name="Swine Surveillance"/>
        </authorList>
    </citation>
    <scope>NUCLEOTIDE SEQUENCE [LARGE SCALE GENOMIC DNA]</scope>
    <source>
        <strain evidence="4 6">5120</strain>
    </source>
</reference>
<reference evidence="3 5" key="1">
    <citation type="submission" date="2015-09" db="EMBL/GenBank/DDBJ databases">
        <authorList>
            <person name="Rodrigo-Torres L."/>
            <person name="Arahal D.R."/>
        </authorList>
    </citation>
    <scope>NUCLEOTIDE SEQUENCE [LARGE SCALE GENOMIC DNA]</scope>
    <source>
        <strain evidence="3 5">CECT 5118</strain>
    </source>
</reference>
<evidence type="ECO:0000256" key="1">
    <source>
        <dbReference type="SAM" id="SignalP"/>
    </source>
</evidence>
<dbReference type="RefSeq" id="WP_058242260.1">
    <property type="nucleotide sequence ID" value="NZ_CYSB01000041.1"/>
</dbReference>
<dbReference type="Pfam" id="PF09992">
    <property type="entry name" value="NAGPA"/>
    <property type="match status" value="1"/>
</dbReference>
<dbReference type="OrthoDB" id="5515706at2"/>
<sequence length="250" mass="27162">MRQLASLLTLALSLFAVPVQALECQRLSYLDTPYTICEADPAAEDLRLFHSDARGLLGHYARINQLLEGEGRELSFAMNGGMYHSDRSPVGLYVEEGVEKTPLLTGASKGNFGLLPNGVFCLRDGRADVIESRAFAAARPDCRFATQSGPMLVIDGALHPRFIPGGTSRHIRNGVGTSADGRRVVFAISDARVNFHDFGRLFRDHLKLPNALFLDGKVSRVFIPAEGRRDIGFPVGPMIGVTVPLGSARN</sequence>
<protein>
    <submittedName>
        <fullName evidence="4">Exopolysaccharide biosynthesis protein related to N-acetylglucosamine-1-phosphodiester alpha-N-acetylglucosaminidase</fullName>
    </submittedName>
</protein>
<evidence type="ECO:0000313" key="5">
    <source>
        <dbReference type="Proteomes" id="UP000051086"/>
    </source>
</evidence>
<dbReference type="InterPro" id="IPR018711">
    <property type="entry name" value="NAGPA"/>
</dbReference>
<feature type="domain" description="Phosphodiester glycosidase" evidence="2">
    <location>
        <begin position="74"/>
        <end position="222"/>
    </location>
</feature>
<evidence type="ECO:0000259" key="2">
    <source>
        <dbReference type="Pfam" id="PF09992"/>
    </source>
</evidence>
<name>A0A0P1G741_9RHOB</name>
<keyword evidence="5" id="KW-1185">Reference proteome</keyword>
<evidence type="ECO:0000313" key="4">
    <source>
        <dbReference type="EMBL" id="CUH70927.1"/>
    </source>
</evidence>
<keyword evidence="1" id="KW-0732">Signal</keyword>
<gene>
    <name evidence="3" type="ORF">TL5118_03835</name>
    <name evidence="4" type="ORF">TL5120_00707</name>
</gene>
<evidence type="ECO:0000313" key="3">
    <source>
        <dbReference type="EMBL" id="CUH69865.1"/>
    </source>
</evidence>
<dbReference type="Proteomes" id="UP000051887">
    <property type="component" value="Unassembled WGS sequence"/>
</dbReference>
<feature type="chain" id="PRO_5009792615" evidence="1">
    <location>
        <begin position="22"/>
        <end position="250"/>
    </location>
</feature>
<evidence type="ECO:0000313" key="6">
    <source>
        <dbReference type="Proteomes" id="UP000051887"/>
    </source>
</evidence>
<organism evidence="4 6">
    <name type="scientific">Thalassovita autumnalis</name>
    <dbReference type="NCBI Taxonomy" id="2072972"/>
    <lineage>
        <taxon>Bacteria</taxon>
        <taxon>Pseudomonadati</taxon>
        <taxon>Pseudomonadota</taxon>
        <taxon>Alphaproteobacteria</taxon>
        <taxon>Rhodobacterales</taxon>
        <taxon>Roseobacteraceae</taxon>
        <taxon>Thalassovita</taxon>
    </lineage>
</organism>